<feature type="compositionally biased region" description="Acidic residues" evidence="13">
    <location>
        <begin position="1497"/>
        <end position="1506"/>
    </location>
</feature>
<name>A0A6I8TK89_AEDAE</name>
<feature type="region of interest" description="Disordered" evidence="13">
    <location>
        <begin position="1417"/>
        <end position="1510"/>
    </location>
</feature>
<evidence type="ECO:0000256" key="2">
    <source>
        <dbReference type="ARBA" id="ARBA00022473"/>
    </source>
</evidence>
<keyword evidence="2" id="KW-0217">Developmental protein</keyword>
<feature type="compositionally biased region" description="Low complexity" evidence="13">
    <location>
        <begin position="1700"/>
        <end position="1759"/>
    </location>
</feature>
<dbReference type="Gene3D" id="1.10.150.50">
    <property type="entry name" value="Transcription Factor, Ets-1"/>
    <property type="match status" value="1"/>
</dbReference>
<evidence type="ECO:0000256" key="3">
    <source>
        <dbReference type="ARBA" id="ARBA00022490"/>
    </source>
</evidence>
<feature type="compositionally biased region" description="Polar residues" evidence="13">
    <location>
        <begin position="1557"/>
        <end position="1567"/>
    </location>
</feature>
<feature type="compositionally biased region" description="Low complexity" evidence="13">
    <location>
        <begin position="182"/>
        <end position="203"/>
    </location>
</feature>
<dbReference type="GO" id="GO:0014069">
    <property type="term" value="C:postsynaptic density"/>
    <property type="evidence" value="ECO:0007669"/>
    <property type="project" value="TreeGrafter"/>
</dbReference>
<feature type="compositionally biased region" description="Basic and acidic residues" evidence="13">
    <location>
        <begin position="320"/>
        <end position="335"/>
    </location>
</feature>
<dbReference type="SMART" id="SM00454">
    <property type="entry name" value="SAM"/>
    <property type="match status" value="1"/>
</dbReference>
<keyword evidence="17" id="KW-1185">Reference proteome</keyword>
<evidence type="ECO:0000256" key="8">
    <source>
        <dbReference type="ARBA" id="ARBA00023054"/>
    </source>
</evidence>
<dbReference type="InterPro" id="IPR036034">
    <property type="entry name" value="PDZ_sf"/>
</dbReference>
<feature type="compositionally biased region" description="Pro residues" evidence="13">
    <location>
        <begin position="809"/>
        <end position="822"/>
    </location>
</feature>
<dbReference type="InterPro" id="IPR001660">
    <property type="entry name" value="SAM"/>
</dbReference>
<dbReference type="PROSITE" id="PS50105">
    <property type="entry name" value="SAM_DOMAIN"/>
    <property type="match status" value="1"/>
</dbReference>
<evidence type="ECO:0000256" key="12">
    <source>
        <dbReference type="SAM" id="Coils"/>
    </source>
</evidence>
<dbReference type="SUPFAM" id="SSF50156">
    <property type="entry name" value="PDZ domain-like"/>
    <property type="match status" value="1"/>
</dbReference>
<feature type="region of interest" description="Disordered" evidence="13">
    <location>
        <begin position="680"/>
        <end position="908"/>
    </location>
</feature>
<comment type="subcellular location">
    <subcellularLocation>
        <location evidence="1">Cytoplasm</location>
        <location evidence="1">Cytoskeleton</location>
    </subcellularLocation>
    <subcellularLocation>
        <location evidence="11">Synapse</location>
    </subcellularLocation>
</comment>
<feature type="compositionally biased region" description="Basic and acidic residues" evidence="13">
    <location>
        <begin position="131"/>
        <end position="156"/>
    </location>
</feature>
<dbReference type="PANTHER" id="PTHR16154">
    <property type="entry name" value="NEURABIN"/>
    <property type="match status" value="1"/>
</dbReference>
<feature type="region of interest" description="Disordered" evidence="13">
    <location>
        <begin position="1202"/>
        <end position="1225"/>
    </location>
</feature>
<organism evidence="16 17">
    <name type="scientific">Aedes aegypti</name>
    <name type="common">Yellowfever mosquito</name>
    <name type="synonym">Culex aegypti</name>
    <dbReference type="NCBI Taxonomy" id="7159"/>
    <lineage>
        <taxon>Eukaryota</taxon>
        <taxon>Metazoa</taxon>
        <taxon>Ecdysozoa</taxon>
        <taxon>Arthropoda</taxon>
        <taxon>Hexapoda</taxon>
        <taxon>Insecta</taxon>
        <taxon>Pterygota</taxon>
        <taxon>Neoptera</taxon>
        <taxon>Endopterygota</taxon>
        <taxon>Diptera</taxon>
        <taxon>Nematocera</taxon>
        <taxon>Culicoidea</taxon>
        <taxon>Culicidae</taxon>
        <taxon>Culicinae</taxon>
        <taxon>Aedini</taxon>
        <taxon>Aedes</taxon>
        <taxon>Stegomyia</taxon>
    </lineage>
</organism>
<dbReference type="EnsemblMetazoa" id="AAEL019776-RF">
    <property type="protein sequence ID" value="AAEL019776-PF"/>
    <property type="gene ID" value="AAEL019776"/>
</dbReference>
<dbReference type="InParanoid" id="A0A6I8TK89"/>
<feature type="region of interest" description="Disordered" evidence="13">
    <location>
        <begin position="1641"/>
        <end position="1660"/>
    </location>
</feature>
<feature type="region of interest" description="Disordered" evidence="13">
    <location>
        <begin position="67"/>
        <end position="484"/>
    </location>
</feature>
<evidence type="ECO:0000313" key="16">
    <source>
        <dbReference type="EnsemblMetazoa" id="AAEL019776-PA"/>
    </source>
</evidence>
<sequence>MDKSSAASAASGPKVSQIANLFQRKPVELAPEVSAKEVVSHPSPTATVVRTESHAARFNNARALFEKLGEGRVNRPPPFSIKMSHSSSKEDNLSEVGSEHDRSPSPKRRHHPITNGIGKLDSNRILNQSRLKAEKPEKPEKPERKFNSRELIEKQKNWTSHFSKTRTTKVGSDFNRCDIIRSVPGTGIIPGGSSVTSSTPVTTNGDACVQSSKEPSRPARPEAPLQHRLQSPSEPPPSPPKRQTPPPPPPEKGPRNIRQNSFPSPTKLPPAVPPHAIDPSSLSPTKISPEKLKSPLRQAEPPPPTIPSSLPPVAPLRSNKSIDEPPEKGVRKKSLETNLDDQTTRQFKYPELGGLRRQSTEKDSGTSGLTSPAHAISSSPSPGASASSGPSSPIHTEDEKQENEPTEKADNKLDEDEGIPAEEKSGKSSRSEDPDDQHVTRRKKASTSICFKVPAAGLGARPPSIISSSTTTDEGGFNEPSPEIKAKLKPAYDFDVIAPDLPASPPRRSLGSAHVATTNGEGALLEPLVSAEEEPQLNYADLGYRLRPDGTECDEIYGEVDHYQSANSSSIITNNNNQPLDLGHGASSVESRNAINNTRSHFNLTNNNQQPSEAITANGSSNKPDTDDVPMAEMDRVLYASIVPKATGDSSSTIASSELAFMDIEKDEAKILDLDELSEGGAEKGYHSPQTILDPTRPTLSEYEDDYSNKTLPDPPSLISMRPPPIPEGPPLDLQDVLYADASDNEHDSLVLPDEMTADEAERLLSSSAETDAKSISHKQQPLLSDEQAREVEQILLNNKTKAETDSNRPPPLPTESLPTPPQEFRKEPDSPPAVTSAEPTPPPSATDEPDWLKDVLEAPVKNGIAAPRDKPPPPPPPHTTSATNGLEPPAPPSRNNSTTSQFEETANSTDLLNQTILDSSSILQDSYVSGDSMPSVTTSDSLNLSKQEEQLTTNDAEADVSADESNNSGIYNAEYPPVKSKEVFVNQDGVHFFEDGNFWMEVPGLLESDEEEDVRVIKKSTKVKFSTNPMQVFSTFSVNDYDRRNEDVDPVAASAEYELEKRVEKMNVFPVELMKGPEGLGLSIIGMGVGADAGLEKLGIFVKTITDNGAAARDGRIQVNDQIIEVDGKSLVGVTQAYAASVLRNTSGLVRFQIGRERDPENSEVAQLIRQSLQADREKEERVKRQLEDYLRRNTEISEDSTLPVSANSSVSEGPISPTGATAESLFETEAARSSDVESLRRILQEHKANLKTIALHEGDILNLKQQLIKYQQNCNEAELLAERMKQTERELANIKKEANNYQNMLQQSQAQYVTLEKKYGRVKKILREFQHRERDMIQFQEYYLQHLQEKDTEYNALVKKLKDRVIHLEQELQETQRKAGFPVILPYDSTSLKLTPQMSRKQPPKPVFQKLETELSDTEFSDLSPDGEGEDGKTATVERKLPTQKDDELDTAIPQHELLDNSLNKGKSDLVARGGLSKRSLPGKKSHSNSGSDCALDESEEEITDSTSISHEYTGLYSTPQIINRQLNNVKNGQENSGLPVYAQVNKDRSENHHNAGQTQHTTIPNIYRNPPSDNNKLNSSYGSDLNASSYDSDLGSSTDKLKDSGVSSDSWMYPSRRPKGLKGITPPMLAEQLKERLAERRTGDDGSSRDSSDDYSEINQRHISPAASLSQNLLFEIKKAVNEAQPKVKNILPQNLSPPGSSSPWQQQQSSSPQVGQSAGTGSQGPPSPSSVSSGSTSPGAYSPSRTLDLSGSTSSFSSDRIRDAHQWKNGPVEQWSTDQVCQWLLGISMEAYIPAFVKLQVEGGALLYLERADYQALGIDGQDRKHLKRNIKELRRLNEKERKQKEKDRREREKLIKKAEKKAEKDQKKKK</sequence>
<evidence type="ECO:0000256" key="7">
    <source>
        <dbReference type="ARBA" id="ARBA00023018"/>
    </source>
</evidence>
<dbReference type="FunCoup" id="A0A6I8TK89">
    <property type="interactions" value="162"/>
</dbReference>
<evidence type="ECO:0000256" key="5">
    <source>
        <dbReference type="ARBA" id="ARBA00022782"/>
    </source>
</evidence>
<feature type="domain" description="SAM" evidence="14">
    <location>
        <begin position="1779"/>
        <end position="1823"/>
    </location>
</feature>
<feature type="compositionally biased region" description="Polar residues" evidence="13">
    <location>
        <begin position="336"/>
        <end position="346"/>
    </location>
</feature>
<dbReference type="SUPFAM" id="SSF47769">
    <property type="entry name" value="SAM/Pointed domain"/>
    <property type="match status" value="1"/>
</dbReference>
<evidence type="ECO:0000256" key="9">
    <source>
        <dbReference type="ARBA" id="ARBA00023203"/>
    </source>
</evidence>
<dbReference type="GO" id="GO:0030425">
    <property type="term" value="C:dendrite"/>
    <property type="evidence" value="ECO:0007669"/>
    <property type="project" value="TreeGrafter"/>
</dbReference>
<evidence type="ECO:0000313" key="17">
    <source>
        <dbReference type="Proteomes" id="UP000008820"/>
    </source>
</evidence>
<feature type="compositionally biased region" description="Low complexity" evidence="13">
    <location>
        <begin position="371"/>
        <end position="394"/>
    </location>
</feature>
<gene>
    <name evidence="16" type="primary">5574095</name>
</gene>
<evidence type="ECO:0000256" key="4">
    <source>
        <dbReference type="ARBA" id="ARBA00022553"/>
    </source>
</evidence>
<dbReference type="OrthoDB" id="62701at2759"/>
<dbReference type="GO" id="GO:0019722">
    <property type="term" value="P:calcium-mediated signaling"/>
    <property type="evidence" value="ECO:0007669"/>
    <property type="project" value="TreeGrafter"/>
</dbReference>
<dbReference type="InterPro" id="IPR001478">
    <property type="entry name" value="PDZ"/>
</dbReference>
<feature type="region of interest" description="Disordered" evidence="13">
    <location>
        <begin position="1694"/>
        <end position="1759"/>
    </location>
</feature>
<dbReference type="FunFam" id="2.30.42.10:FF:000010">
    <property type="entry name" value="Neurabin-1 isoform 1"/>
    <property type="match status" value="1"/>
</dbReference>
<feature type="region of interest" description="Disordered" evidence="13">
    <location>
        <begin position="603"/>
        <end position="627"/>
    </location>
</feature>
<feature type="compositionally biased region" description="Acidic residues" evidence="13">
    <location>
        <begin position="1417"/>
        <end position="1431"/>
    </location>
</feature>
<reference evidence="16" key="2">
    <citation type="submission" date="2020-05" db="UniProtKB">
        <authorList>
            <consortium name="EnsemblMetazoa"/>
        </authorList>
    </citation>
    <scope>IDENTIFICATION</scope>
    <source>
        <strain evidence="16">LVP_AGWG</strain>
    </source>
</reference>
<dbReference type="PROSITE" id="PS50106">
    <property type="entry name" value="PDZ"/>
    <property type="match status" value="1"/>
</dbReference>
<dbReference type="GO" id="GO:0051015">
    <property type="term" value="F:actin filament binding"/>
    <property type="evidence" value="ECO:0007669"/>
    <property type="project" value="TreeGrafter"/>
</dbReference>
<feature type="region of interest" description="Disordered" evidence="13">
    <location>
        <begin position="933"/>
        <end position="972"/>
    </location>
</feature>
<keyword evidence="10" id="KW-0206">Cytoskeleton</keyword>
<keyword evidence="8 12" id="KW-0175">Coiled coil</keyword>
<dbReference type="InterPro" id="IPR043446">
    <property type="entry name" value="Neurabin-like"/>
</dbReference>
<keyword evidence="7" id="KW-0770">Synapse</keyword>
<feature type="domain" description="PDZ" evidence="15">
    <location>
        <begin position="1071"/>
        <end position="1159"/>
    </location>
</feature>
<feature type="compositionally biased region" description="Basic and acidic residues" evidence="13">
    <location>
        <begin position="1432"/>
        <end position="1448"/>
    </location>
</feature>
<dbReference type="EnsemblMetazoa" id="AAEL019776-RG">
    <property type="protein sequence ID" value="AAEL019776-PG"/>
    <property type="gene ID" value="AAEL019776"/>
</dbReference>
<dbReference type="PANTHER" id="PTHR16154:SF6">
    <property type="entry name" value="SPINOPHILIN, ISOFORM J"/>
    <property type="match status" value="1"/>
</dbReference>
<dbReference type="GO" id="GO:0031175">
    <property type="term" value="P:neuron projection development"/>
    <property type="evidence" value="ECO:0007669"/>
    <property type="project" value="TreeGrafter"/>
</dbReference>
<feature type="region of interest" description="Disordered" evidence="13">
    <location>
        <begin position="1842"/>
        <end position="1875"/>
    </location>
</feature>
<feature type="coiled-coil region" evidence="12">
    <location>
        <begin position="1346"/>
        <end position="1380"/>
    </location>
</feature>
<feature type="region of interest" description="Disordered" evidence="13">
    <location>
        <begin position="1554"/>
        <end position="1630"/>
    </location>
</feature>
<dbReference type="CDD" id="cd09512">
    <property type="entry name" value="SAM_Neurabin-like"/>
    <property type="match status" value="1"/>
</dbReference>
<dbReference type="Proteomes" id="UP000008820">
    <property type="component" value="Chromosome 2"/>
</dbReference>
<feature type="coiled-coil region" evidence="12">
    <location>
        <begin position="1255"/>
        <end position="1320"/>
    </location>
</feature>
<evidence type="ECO:0000256" key="1">
    <source>
        <dbReference type="ARBA" id="ARBA00004245"/>
    </source>
</evidence>
<dbReference type="CDD" id="cd06790">
    <property type="entry name" value="PDZ_neurabin-like"/>
    <property type="match status" value="1"/>
</dbReference>
<dbReference type="SMART" id="SM00228">
    <property type="entry name" value="PDZ"/>
    <property type="match status" value="1"/>
</dbReference>
<dbReference type="EnsemblMetazoa" id="AAEL019776-RI">
    <property type="protein sequence ID" value="AAEL019776-PI"/>
    <property type="gene ID" value="AAEL019776"/>
</dbReference>
<keyword evidence="4" id="KW-0597">Phosphoprotein</keyword>
<feature type="compositionally biased region" description="Pro residues" evidence="13">
    <location>
        <begin position="233"/>
        <end position="251"/>
    </location>
</feature>
<evidence type="ECO:0000256" key="11">
    <source>
        <dbReference type="ARBA" id="ARBA00034103"/>
    </source>
</evidence>
<keyword evidence="3" id="KW-0963">Cytoplasm</keyword>
<proteinExistence type="predicted"/>
<dbReference type="EnsemblMetazoa" id="AAEL019776-RC">
    <property type="protein sequence ID" value="AAEL019776-PC"/>
    <property type="gene ID" value="AAEL019776"/>
</dbReference>
<feature type="compositionally biased region" description="Polar residues" evidence="13">
    <location>
        <begin position="933"/>
        <end position="956"/>
    </location>
</feature>
<dbReference type="Pfam" id="PF00595">
    <property type="entry name" value="PDZ"/>
    <property type="match status" value="1"/>
</dbReference>
<feature type="compositionally biased region" description="Basic and acidic residues" evidence="13">
    <location>
        <begin position="421"/>
        <end position="439"/>
    </location>
</feature>
<dbReference type="InterPro" id="IPR013761">
    <property type="entry name" value="SAM/pointed_sf"/>
</dbReference>
<feature type="compositionally biased region" description="Polar residues" evidence="13">
    <location>
        <begin position="1574"/>
        <end position="1601"/>
    </location>
</feature>
<dbReference type="Pfam" id="PF17817">
    <property type="entry name" value="PDZ_5"/>
    <property type="match status" value="1"/>
</dbReference>
<reference evidence="16 17" key="1">
    <citation type="submission" date="2017-06" db="EMBL/GenBank/DDBJ databases">
        <title>Aedes aegypti genome working group (AGWG) sequencing and assembly.</title>
        <authorList>
            <consortium name="Aedes aegypti Genome Working Group (AGWG)"/>
            <person name="Matthews B.J."/>
        </authorList>
    </citation>
    <scope>NUCLEOTIDE SEQUENCE [LARGE SCALE GENOMIC DNA]</scope>
    <source>
        <strain evidence="16 17">LVP_AGWG</strain>
    </source>
</reference>
<evidence type="ECO:0000256" key="10">
    <source>
        <dbReference type="ARBA" id="ARBA00023212"/>
    </source>
</evidence>
<keyword evidence="6" id="KW-0524">Neurogenesis</keyword>
<protein>
    <recommendedName>
        <fullName evidence="18">Neurabin-1</fullName>
    </recommendedName>
</protein>
<dbReference type="GO" id="GO:0015629">
    <property type="term" value="C:actin cytoskeleton"/>
    <property type="evidence" value="ECO:0007669"/>
    <property type="project" value="TreeGrafter"/>
</dbReference>
<feature type="compositionally biased region" description="Pro residues" evidence="13">
    <location>
        <begin position="300"/>
        <end position="314"/>
    </location>
</feature>
<feature type="compositionally biased region" description="Basic and acidic residues" evidence="13">
    <location>
        <begin position="1641"/>
        <end position="1655"/>
    </location>
</feature>
<dbReference type="InterPro" id="IPR040645">
    <property type="entry name" value="Neurabin-1/2_PDZ"/>
</dbReference>
<feature type="compositionally biased region" description="Polar residues" evidence="13">
    <location>
        <begin position="894"/>
        <end position="908"/>
    </location>
</feature>
<dbReference type="GO" id="GO:0007015">
    <property type="term" value="P:actin filament organization"/>
    <property type="evidence" value="ECO:0007669"/>
    <property type="project" value="TreeGrafter"/>
</dbReference>
<keyword evidence="9" id="KW-0009">Actin-binding</keyword>
<dbReference type="Pfam" id="PF00536">
    <property type="entry name" value="SAM_1"/>
    <property type="match status" value="1"/>
</dbReference>
<dbReference type="GO" id="GO:0005737">
    <property type="term" value="C:cytoplasm"/>
    <property type="evidence" value="ECO:0007669"/>
    <property type="project" value="TreeGrafter"/>
</dbReference>
<dbReference type="EnsemblMetazoa" id="AAEL019776-RA">
    <property type="protein sequence ID" value="AAEL019776-PA"/>
    <property type="gene ID" value="AAEL019776"/>
</dbReference>
<evidence type="ECO:0000259" key="15">
    <source>
        <dbReference type="PROSITE" id="PS50106"/>
    </source>
</evidence>
<feature type="compositionally biased region" description="Polar residues" evidence="13">
    <location>
        <begin position="1202"/>
        <end position="1213"/>
    </location>
</feature>
<keyword evidence="5" id="KW-0221">Differentiation</keyword>
<feature type="coiled-coil region" evidence="12">
    <location>
        <begin position="1171"/>
        <end position="1201"/>
    </location>
</feature>
<feature type="compositionally biased region" description="Basic and acidic residues" evidence="13">
    <location>
        <begin position="395"/>
        <end position="412"/>
    </location>
</feature>
<evidence type="ECO:0000256" key="6">
    <source>
        <dbReference type="ARBA" id="ARBA00022902"/>
    </source>
</evidence>
<accession>A0A6I8TK89</accession>
<dbReference type="Gene3D" id="2.30.42.10">
    <property type="match status" value="1"/>
</dbReference>
<evidence type="ECO:0008006" key="18">
    <source>
        <dbReference type="Google" id="ProtNLM"/>
    </source>
</evidence>
<feature type="compositionally biased region" description="Polar residues" evidence="13">
    <location>
        <begin position="603"/>
        <end position="623"/>
    </location>
</feature>
<feature type="compositionally biased region" description="Basic and acidic residues" evidence="13">
    <location>
        <begin position="87"/>
        <end position="104"/>
    </location>
</feature>
<evidence type="ECO:0000259" key="14">
    <source>
        <dbReference type="PROSITE" id="PS50105"/>
    </source>
</evidence>
<evidence type="ECO:0000256" key="13">
    <source>
        <dbReference type="SAM" id="MobiDB-lite"/>
    </source>
</evidence>